<feature type="region of interest" description="Disordered" evidence="1">
    <location>
        <begin position="1"/>
        <end position="30"/>
    </location>
</feature>
<dbReference type="EnsemblMetazoa" id="XM_017121515.2">
    <property type="protein sequence ID" value="XP_016977004.1"/>
    <property type="gene ID" value="LOC108042986"/>
</dbReference>
<protein>
    <submittedName>
        <fullName evidence="6">Uncharacterized protein DDB_G0271670</fullName>
    </submittedName>
</protein>
<keyword evidence="2" id="KW-0812">Transmembrane</keyword>
<proteinExistence type="predicted"/>
<gene>
    <name evidence="6" type="primary">LOC108042986</name>
    <name evidence="4" type="synonym">108042986</name>
</gene>
<dbReference type="RefSeq" id="XP_016977004.1">
    <property type="nucleotide sequence ID" value="XM_017121515.1"/>
</dbReference>
<feature type="transmembrane region" description="Helical" evidence="2">
    <location>
        <begin position="44"/>
        <end position="65"/>
    </location>
</feature>
<feature type="compositionally biased region" description="Polar residues" evidence="1">
    <location>
        <begin position="130"/>
        <end position="157"/>
    </location>
</feature>
<feature type="compositionally biased region" description="Pro residues" evidence="1">
    <location>
        <begin position="1"/>
        <end position="10"/>
    </location>
</feature>
<keyword evidence="2" id="KW-0472">Membrane</keyword>
<evidence type="ECO:0000256" key="2">
    <source>
        <dbReference type="SAM" id="Phobius"/>
    </source>
</evidence>
<dbReference type="InterPro" id="IPR039715">
    <property type="entry name" value="ZCCHC10"/>
</dbReference>
<dbReference type="GeneID" id="108042986"/>
<feature type="region of interest" description="Disordered" evidence="1">
    <location>
        <begin position="431"/>
        <end position="463"/>
    </location>
</feature>
<evidence type="ECO:0000313" key="5">
    <source>
        <dbReference type="Proteomes" id="UP001652680"/>
    </source>
</evidence>
<evidence type="ECO:0000259" key="3">
    <source>
        <dbReference type="PROSITE" id="PS50940"/>
    </source>
</evidence>
<evidence type="ECO:0000313" key="4">
    <source>
        <dbReference type="EnsemblMetazoa" id="XP_016977004.1"/>
    </source>
</evidence>
<dbReference type="AlphaFoldDB" id="A0A6P4EKA0"/>
<feature type="compositionally biased region" description="Polar residues" evidence="1">
    <location>
        <begin position="82"/>
        <end position="102"/>
    </location>
</feature>
<feature type="compositionally biased region" description="Polar residues" evidence="1">
    <location>
        <begin position="21"/>
        <end position="30"/>
    </location>
</feature>
<dbReference type="CTD" id="32912"/>
<keyword evidence="5" id="KW-1185">Reference proteome</keyword>
<dbReference type="SMART" id="SM00494">
    <property type="entry name" value="ChtBD2"/>
    <property type="match status" value="1"/>
</dbReference>
<feature type="compositionally biased region" description="Basic and acidic residues" evidence="1">
    <location>
        <begin position="431"/>
        <end position="455"/>
    </location>
</feature>
<feature type="compositionally biased region" description="Low complexity" evidence="1">
    <location>
        <begin position="158"/>
        <end position="258"/>
    </location>
</feature>
<evidence type="ECO:0000313" key="6">
    <source>
        <dbReference type="RefSeq" id="XP_016977004.1"/>
    </source>
</evidence>
<reference evidence="6" key="2">
    <citation type="submission" date="2025-04" db="UniProtKB">
        <authorList>
            <consortium name="RefSeq"/>
        </authorList>
    </citation>
    <scope>IDENTIFICATION</scope>
</reference>
<dbReference type="SUPFAM" id="SSF57625">
    <property type="entry name" value="Invertebrate chitin-binding proteins"/>
    <property type="match status" value="1"/>
</dbReference>
<reference evidence="5" key="1">
    <citation type="journal article" date="2021" name="Elife">
        <title>Highly contiguous assemblies of 101 drosophilid genomes.</title>
        <authorList>
            <person name="Kim B.Y."/>
            <person name="Wang J.R."/>
            <person name="Miller D.E."/>
            <person name="Barmina O."/>
            <person name="Delaney E."/>
            <person name="Thompson A."/>
            <person name="Comeault A.A."/>
            <person name="Peede D."/>
            <person name="D'Agostino E.R."/>
            <person name="Pelaez J."/>
            <person name="Aguilar J.M."/>
            <person name="Haji D."/>
            <person name="Matsunaga T."/>
            <person name="Armstrong E.E."/>
            <person name="Zych M."/>
            <person name="Ogawa Y."/>
            <person name="Stamenkovic-Radak M."/>
            <person name="Jelic M."/>
            <person name="Veselinovic M.S."/>
            <person name="Tanaskovic M."/>
            <person name="Eric P."/>
            <person name="Gao J.J."/>
            <person name="Katoh T.K."/>
            <person name="Toda M.J."/>
            <person name="Watabe H."/>
            <person name="Watada M."/>
            <person name="Davis J.S."/>
            <person name="Moyle L.C."/>
            <person name="Manoli G."/>
            <person name="Bertolini E."/>
            <person name="Kostal V."/>
            <person name="Hawley R.S."/>
            <person name="Takahashi A."/>
            <person name="Jones C.D."/>
            <person name="Price D.K."/>
            <person name="Whiteman N."/>
            <person name="Kopp A."/>
            <person name="Matute D.R."/>
            <person name="Petrov D.A."/>
        </authorList>
    </citation>
    <scope>NUCLEOTIDE SEQUENCE [LARGE SCALE GENOMIC DNA]</scope>
</reference>
<name>A0A6P4EKA0_DRORH</name>
<feature type="domain" description="Chitin-binding type-2" evidence="3">
    <location>
        <begin position="263"/>
        <end position="323"/>
    </location>
</feature>
<keyword evidence="2" id="KW-1133">Transmembrane helix</keyword>
<sequence length="463" mass="48795">MKTTPTPTPTTPQLQLQLQPAGSTESSPTTFTVRKMTGRKISKFSTILVLCAALLLTKSCGILALSGDGSAAQDVAQAEPWSDTTTTIQPSEEGSGWESTTPGGWDQDTTKADEGTTAVDEGTTTDDQENSTGASGDGETSTAAPETSPAGQESSSLAPETSSVPEETSSAPAETSSAPEETSSAPEETSSAPEDTTPAPEETTTAEPESSSSSSTSQSEGSSSASTAEPESSSPAEAESSSPSSSSSSATPAETTIAPTPPTFKCQAAGLFPHISGDCRRYHNCLYNPVLRQLQEIEVTCPLLTAFSPSLGRCVRDLAECQEDGFPCLAVGRFAGQDETYYYSCVASLQGGFHKFIVRCSSGQRFEAVIGGCWRYDWTQIVPGQEATEVSDLAAIKRELKLYKAEEKLRQKALKEQEKLAKKQQKLEEKAAKKAAKEQAKQQAKAEKDKAKGESIESAESAE</sequence>
<evidence type="ECO:0000256" key="1">
    <source>
        <dbReference type="SAM" id="MobiDB-lite"/>
    </source>
</evidence>
<dbReference type="InterPro" id="IPR002557">
    <property type="entry name" value="Chitin-bd_dom"/>
</dbReference>
<organism evidence="6">
    <name type="scientific">Drosophila rhopaloa</name>
    <name type="common">Fruit fly</name>
    <dbReference type="NCBI Taxonomy" id="1041015"/>
    <lineage>
        <taxon>Eukaryota</taxon>
        <taxon>Metazoa</taxon>
        <taxon>Ecdysozoa</taxon>
        <taxon>Arthropoda</taxon>
        <taxon>Hexapoda</taxon>
        <taxon>Insecta</taxon>
        <taxon>Pterygota</taxon>
        <taxon>Neoptera</taxon>
        <taxon>Endopterygota</taxon>
        <taxon>Diptera</taxon>
        <taxon>Brachycera</taxon>
        <taxon>Muscomorpha</taxon>
        <taxon>Ephydroidea</taxon>
        <taxon>Drosophilidae</taxon>
        <taxon>Drosophila</taxon>
        <taxon>Sophophora</taxon>
    </lineage>
</organism>
<dbReference type="GO" id="GO:0008061">
    <property type="term" value="F:chitin binding"/>
    <property type="evidence" value="ECO:0007669"/>
    <property type="project" value="InterPro"/>
</dbReference>
<dbReference type="Gene3D" id="2.170.140.10">
    <property type="entry name" value="Chitin binding domain"/>
    <property type="match status" value="1"/>
</dbReference>
<dbReference type="PANTHER" id="PTHR13491">
    <property type="entry name" value="ZCCHC10 PROTEIN"/>
    <property type="match status" value="1"/>
</dbReference>
<accession>A0A6P4EKA0</accession>
<dbReference type="OrthoDB" id="6020543at2759"/>
<reference evidence="4" key="3">
    <citation type="submission" date="2025-05" db="UniProtKB">
        <authorList>
            <consortium name="EnsemblMetazoa"/>
        </authorList>
    </citation>
    <scope>IDENTIFICATION</scope>
</reference>
<dbReference type="PANTHER" id="PTHR13491:SF0">
    <property type="entry name" value="ZINC FINGER CCHC DOMAIN-CONTAINING PROTEIN 10"/>
    <property type="match status" value="1"/>
</dbReference>
<dbReference type="InterPro" id="IPR036508">
    <property type="entry name" value="Chitin-bd_dom_sf"/>
</dbReference>
<dbReference type="Proteomes" id="UP001652680">
    <property type="component" value="Unassembled WGS sequence"/>
</dbReference>
<feature type="region of interest" description="Disordered" evidence="1">
    <location>
        <begin position="75"/>
        <end position="260"/>
    </location>
</feature>
<dbReference type="GO" id="GO:0005576">
    <property type="term" value="C:extracellular region"/>
    <property type="evidence" value="ECO:0007669"/>
    <property type="project" value="InterPro"/>
</dbReference>
<dbReference type="Pfam" id="PF01607">
    <property type="entry name" value="CBM_14"/>
    <property type="match status" value="1"/>
</dbReference>
<dbReference type="PROSITE" id="PS50940">
    <property type="entry name" value="CHIT_BIND_II"/>
    <property type="match status" value="1"/>
</dbReference>
<feature type="compositionally biased region" description="Low complexity" evidence="1">
    <location>
        <begin position="11"/>
        <end position="20"/>
    </location>
</feature>